<dbReference type="GO" id="GO:0031012">
    <property type="term" value="C:extracellular matrix"/>
    <property type="evidence" value="ECO:0007669"/>
    <property type="project" value="TreeGrafter"/>
</dbReference>
<organism evidence="2">
    <name type="scientific">Cyprinus carpio</name>
    <name type="common">Common carp</name>
    <dbReference type="NCBI Taxonomy" id="7962"/>
    <lineage>
        <taxon>Eukaryota</taxon>
        <taxon>Metazoa</taxon>
        <taxon>Chordata</taxon>
        <taxon>Craniata</taxon>
        <taxon>Vertebrata</taxon>
        <taxon>Euteleostomi</taxon>
        <taxon>Actinopterygii</taxon>
        <taxon>Neopterygii</taxon>
        <taxon>Teleostei</taxon>
        <taxon>Ostariophysi</taxon>
        <taxon>Cypriniformes</taxon>
        <taxon>Cyprinidae</taxon>
        <taxon>Cyprininae</taxon>
        <taxon>Cyprinus</taxon>
    </lineage>
</organism>
<dbReference type="PANTHER" id="PTHR24023:SF1090">
    <property type="entry name" value="ALPHA2(IV)-LIKE COLLAGEN"/>
    <property type="match status" value="1"/>
</dbReference>
<dbReference type="RefSeq" id="XP_042591577.1">
    <property type="nucleotide sequence ID" value="XM_042735643.1"/>
</dbReference>
<dbReference type="GO" id="GO:0005615">
    <property type="term" value="C:extracellular space"/>
    <property type="evidence" value="ECO:0007669"/>
    <property type="project" value="TreeGrafter"/>
</dbReference>
<evidence type="ECO:0000256" key="1">
    <source>
        <dbReference type="SAM" id="MobiDB-lite"/>
    </source>
</evidence>
<protein>
    <submittedName>
        <fullName evidence="2">Collagen alpha-1(XXI) chain-like</fullName>
    </submittedName>
</protein>
<dbReference type="GO" id="GO:0030020">
    <property type="term" value="F:extracellular matrix structural constituent conferring tensile strength"/>
    <property type="evidence" value="ECO:0007669"/>
    <property type="project" value="TreeGrafter"/>
</dbReference>
<accession>A0A9R0AAJ8</accession>
<feature type="region of interest" description="Disordered" evidence="1">
    <location>
        <begin position="69"/>
        <end position="132"/>
    </location>
</feature>
<reference evidence="2" key="1">
    <citation type="submission" date="2025-08" db="UniProtKB">
        <authorList>
            <consortium name="RefSeq"/>
        </authorList>
    </citation>
    <scope>IDENTIFICATION</scope>
    <source>
        <tissue evidence="2">Muscle</tissue>
    </source>
</reference>
<evidence type="ECO:0000313" key="2">
    <source>
        <dbReference type="RefSeq" id="XP_042591577.1"/>
    </source>
</evidence>
<dbReference type="InterPro" id="IPR050149">
    <property type="entry name" value="Collagen_superfamily"/>
</dbReference>
<dbReference type="GO" id="GO:0030198">
    <property type="term" value="P:extracellular matrix organization"/>
    <property type="evidence" value="ECO:0007669"/>
    <property type="project" value="TreeGrafter"/>
</dbReference>
<dbReference type="Pfam" id="PF01391">
    <property type="entry name" value="Collagen"/>
    <property type="match status" value="1"/>
</dbReference>
<dbReference type="PANTHER" id="PTHR24023">
    <property type="entry name" value="COLLAGEN ALPHA"/>
    <property type="match status" value="1"/>
</dbReference>
<dbReference type="KEGG" id="ccar:122134349"/>
<dbReference type="Proteomes" id="UP001155660">
    <property type="component" value="Chromosome A4"/>
</dbReference>
<sequence>MKGEPGYVMGGMEVLPGRKGEPGSSCLIKRVPQVLQGYLDLQDSQVCLGLQALLDSLLRARLENLVRKDHVENQDPKEKRGSMEGLPGLPGQVGVDELPGLPGQKGEKGEEGIGIQGVQGPPGPKGEKGNKGLQGPMVSVLYLKSMQQSKRLLSCAICNLQFPYSSKR</sequence>
<dbReference type="GeneID" id="122134349"/>
<proteinExistence type="predicted"/>
<gene>
    <name evidence="2" type="primary">LOC122134349</name>
</gene>
<dbReference type="InterPro" id="IPR008160">
    <property type="entry name" value="Collagen"/>
</dbReference>
<feature type="compositionally biased region" description="Basic and acidic residues" evidence="1">
    <location>
        <begin position="69"/>
        <end position="82"/>
    </location>
</feature>
<dbReference type="AlphaFoldDB" id="A0A9R0AAJ8"/>
<name>A0A9R0AAJ8_CYPCA</name>